<dbReference type="AlphaFoldDB" id="A0A8H6SN67"/>
<name>A0A8H6SN67_MYCCL</name>
<keyword evidence="3" id="KW-1185">Reference proteome</keyword>
<dbReference type="PANTHER" id="PTHR43305">
    <property type="entry name" value="FAMILY N-ACETYLTRANSFERASE, PUTATIVE (AFU_ORTHOLOGUE AFUA_2G01380)-RELATED"/>
    <property type="match status" value="1"/>
</dbReference>
<dbReference type="Gene3D" id="3.40.630.30">
    <property type="match status" value="1"/>
</dbReference>
<dbReference type="OrthoDB" id="41532at2759"/>
<dbReference type="SUPFAM" id="SSF55729">
    <property type="entry name" value="Acyl-CoA N-acyltransferases (Nat)"/>
    <property type="match status" value="1"/>
</dbReference>
<feature type="domain" description="N-acetyltransferase" evidence="1">
    <location>
        <begin position="3"/>
        <end position="161"/>
    </location>
</feature>
<evidence type="ECO:0000313" key="2">
    <source>
        <dbReference type="EMBL" id="KAF7302389.1"/>
    </source>
</evidence>
<gene>
    <name evidence="2" type="ORF">HMN09_00872600</name>
</gene>
<evidence type="ECO:0000313" key="3">
    <source>
        <dbReference type="Proteomes" id="UP000613580"/>
    </source>
</evidence>
<evidence type="ECO:0000259" key="1">
    <source>
        <dbReference type="PROSITE" id="PS51186"/>
    </source>
</evidence>
<dbReference type="InterPro" id="IPR016181">
    <property type="entry name" value="Acyl_CoA_acyltransferase"/>
</dbReference>
<dbReference type="InterPro" id="IPR000182">
    <property type="entry name" value="GNAT_dom"/>
</dbReference>
<reference evidence="2" key="1">
    <citation type="submission" date="2020-05" db="EMBL/GenBank/DDBJ databases">
        <title>Mycena genomes resolve the evolution of fungal bioluminescence.</title>
        <authorList>
            <person name="Tsai I.J."/>
        </authorList>
    </citation>
    <scope>NUCLEOTIDE SEQUENCE</scope>
    <source>
        <strain evidence="2">110903Hualien_Pintung</strain>
    </source>
</reference>
<dbReference type="GO" id="GO:0016747">
    <property type="term" value="F:acyltransferase activity, transferring groups other than amino-acyl groups"/>
    <property type="evidence" value="ECO:0007669"/>
    <property type="project" value="InterPro"/>
</dbReference>
<dbReference type="Proteomes" id="UP000613580">
    <property type="component" value="Unassembled WGS sequence"/>
</dbReference>
<dbReference type="EMBL" id="JACAZE010000012">
    <property type="protein sequence ID" value="KAF7302389.1"/>
    <property type="molecule type" value="Genomic_DNA"/>
</dbReference>
<dbReference type="InterPro" id="IPR052777">
    <property type="entry name" value="Acetyltransferase_Enz"/>
</dbReference>
<accession>A0A8H6SN67</accession>
<comment type="caution">
    <text evidence="2">The sequence shown here is derived from an EMBL/GenBank/DDBJ whole genome shotgun (WGS) entry which is preliminary data.</text>
</comment>
<dbReference type="CDD" id="cd04301">
    <property type="entry name" value="NAT_SF"/>
    <property type="match status" value="1"/>
</dbReference>
<sequence>MAFTIRAAQTPEDILATKALFRAYHQWLDIDLTFQDFETELASLPGKYASEKGGRILLAFPQGSEEPVGCIALRDITLLFNEWTGSQGTPHKKIGEVKRLYTLPSARGSGIGEDGYDELRLDTLPRMQGAIKLYSKVGFVTTDKYYDTDLEGTIFMKYTAALNK</sequence>
<proteinExistence type="predicted"/>
<protein>
    <submittedName>
        <fullName evidence="2">Putative acetyltransferase protein</fullName>
    </submittedName>
</protein>
<organism evidence="2 3">
    <name type="scientific">Mycena chlorophos</name>
    <name type="common">Agaric fungus</name>
    <name type="synonym">Agaricus chlorophos</name>
    <dbReference type="NCBI Taxonomy" id="658473"/>
    <lineage>
        <taxon>Eukaryota</taxon>
        <taxon>Fungi</taxon>
        <taxon>Dikarya</taxon>
        <taxon>Basidiomycota</taxon>
        <taxon>Agaricomycotina</taxon>
        <taxon>Agaricomycetes</taxon>
        <taxon>Agaricomycetidae</taxon>
        <taxon>Agaricales</taxon>
        <taxon>Marasmiineae</taxon>
        <taxon>Mycenaceae</taxon>
        <taxon>Mycena</taxon>
    </lineage>
</organism>
<keyword evidence="2" id="KW-0808">Transferase</keyword>
<dbReference type="PROSITE" id="PS51186">
    <property type="entry name" value="GNAT"/>
    <property type="match status" value="1"/>
</dbReference>
<dbReference type="PANTHER" id="PTHR43305:SF1">
    <property type="entry name" value="FAMILY N-ACETYLTRANSFERASE, PUTATIVE (AFU_ORTHOLOGUE AFUA_2G01380)-RELATED"/>
    <property type="match status" value="1"/>
</dbReference>